<name>A0A0K0Y7U1_9RHOB</name>
<evidence type="ECO:0000256" key="1">
    <source>
        <dbReference type="SAM" id="SignalP"/>
    </source>
</evidence>
<dbReference type="InterPro" id="IPR027372">
    <property type="entry name" value="Phytase-like_dom"/>
</dbReference>
<dbReference type="Gene3D" id="2.130.10.10">
    <property type="entry name" value="YVTN repeat-like/Quinoprotein amine dehydrogenase"/>
    <property type="match status" value="1"/>
</dbReference>
<proteinExistence type="predicted"/>
<accession>A0A0K0Y7U1</accession>
<evidence type="ECO:0000313" key="4">
    <source>
        <dbReference type="Proteomes" id="UP000067444"/>
    </source>
</evidence>
<keyword evidence="1" id="KW-0732">Signal</keyword>
<feature type="chain" id="PRO_5005454864" description="Phytase-like domain-containing protein" evidence="1">
    <location>
        <begin position="22"/>
        <end position="713"/>
    </location>
</feature>
<evidence type="ECO:0000259" key="2">
    <source>
        <dbReference type="Pfam" id="PF13449"/>
    </source>
</evidence>
<protein>
    <recommendedName>
        <fullName evidence="2">Phytase-like domain-containing protein</fullName>
    </recommendedName>
</protein>
<dbReference type="InterPro" id="IPR015943">
    <property type="entry name" value="WD40/YVTN_repeat-like_dom_sf"/>
</dbReference>
<dbReference type="InterPro" id="IPR011044">
    <property type="entry name" value="Quino_amine_DH_bsu"/>
</dbReference>
<dbReference type="Pfam" id="PF13449">
    <property type="entry name" value="Phytase-like"/>
    <property type="match status" value="1"/>
</dbReference>
<dbReference type="OrthoDB" id="9803927at2"/>
<reference evidence="3 4" key="1">
    <citation type="journal article" date="2015" name="Genome Announc.">
        <title>Closed Genome Sequence of Octadecabacter temperatus SB1, the First Mesophilic Species of the Genus Octadecabacter.</title>
        <authorList>
            <person name="Voget S."/>
            <person name="Billerbeck S."/>
            <person name="Simon M."/>
            <person name="Daniel R."/>
        </authorList>
    </citation>
    <scope>NUCLEOTIDE SEQUENCE [LARGE SCALE GENOMIC DNA]</scope>
    <source>
        <strain evidence="3 4">SB1</strain>
    </source>
</reference>
<feature type="signal peptide" evidence="1">
    <location>
        <begin position="1"/>
        <end position="21"/>
    </location>
</feature>
<keyword evidence="4" id="KW-1185">Reference proteome</keyword>
<feature type="domain" description="Phytase-like" evidence="2">
    <location>
        <begin position="436"/>
        <end position="696"/>
    </location>
</feature>
<dbReference type="EMBL" id="CP012160">
    <property type="protein sequence ID" value="AKS47039.1"/>
    <property type="molecule type" value="Genomic_DNA"/>
</dbReference>
<dbReference type="RefSeq" id="WP_049835282.1">
    <property type="nucleotide sequence ID" value="NZ_CP012160.1"/>
</dbReference>
<dbReference type="Proteomes" id="UP000067444">
    <property type="component" value="Chromosome"/>
</dbReference>
<dbReference type="InterPro" id="IPR052956">
    <property type="entry name" value="Mesenchyme-surface_protein"/>
</dbReference>
<dbReference type="SUPFAM" id="SSF50969">
    <property type="entry name" value="YVTN repeat-like/Quinoprotein amine dehydrogenase"/>
    <property type="match status" value="1"/>
</dbReference>
<dbReference type="SUPFAM" id="SSF63829">
    <property type="entry name" value="Calcium-dependent phosphotriesterase"/>
    <property type="match status" value="1"/>
</dbReference>
<dbReference type="PANTHER" id="PTHR46928:SF1">
    <property type="entry name" value="MESENCHYME-SPECIFIC CELL SURFACE GLYCOPROTEIN"/>
    <property type="match status" value="1"/>
</dbReference>
<dbReference type="AlphaFoldDB" id="A0A0K0Y7U1"/>
<dbReference type="PANTHER" id="PTHR46928">
    <property type="entry name" value="MESENCHYME-SPECIFIC CELL SURFACE GLYCOPROTEIN"/>
    <property type="match status" value="1"/>
</dbReference>
<sequence length="713" mass="76248">MTVRTLLTTSSLACFALPAYAQDMNFNRIASFQVADNLPEAEETSAEIIAATADGMTLVYTDSPGASIGFIDITDPTNPAPLGVFMPDGEPTSVAVIGNYALAGVNTSANYTEPSGFLVEIDVATQQEVGRCDLPGQPDSVGIAPDGSFLAVAIENERDEDLGDGRVGQLPAGSVVMVDLTAGGLIACDTARIADVTGLADIAPEDPEPEFVSINAENEVVVTMQENNYIVVLSSAGEVLSHFSAGEVTLEGVDTEEEGALVFDQTITVPREPDSITWIDNTHFAMANEGDMDGGSRGWTIFSQDGDVVYDSGVSFEHAIISLGHYPEERSGNKGVEPESVTFDVFGGTPYVFVGAERSSIVGVYDITDPAAPELTQLLPSGIGPEGYVTIPERNLLISANEVDDAGARAHVMLFEYQEAAATYPHLTSVGMDELTGWGAISGQVMADDGTIFAVSDSFYGMQPTIFHIDVSQTPAQIVGAIRVTREGQPAQLIDMEGIALDGDGGFWIASEGRSDRLVPHAIYHVSADGAIEDYIALPNELLAVERRFGFEGITRVDDMLYVAVQREWRDDPANHSKVLGYNLETEEWSVIHYAKSEPATGWVGLSEIVAHGDFMYFIERDNQHDTRAVTKIITSVPMSAMEGMVALGETPAVLEPELVVDLLPYLTSTGGYVLDKVEGLAIATDGTMWVSTDNDGVDDHSGETMFFPVTMQ</sequence>
<dbReference type="PATRIC" id="fig|1458307.3.peg.2534"/>
<organism evidence="3 4">
    <name type="scientific">Octadecabacter temperatus</name>
    <dbReference type="NCBI Taxonomy" id="1458307"/>
    <lineage>
        <taxon>Bacteria</taxon>
        <taxon>Pseudomonadati</taxon>
        <taxon>Pseudomonadota</taxon>
        <taxon>Alphaproteobacteria</taxon>
        <taxon>Rhodobacterales</taxon>
        <taxon>Roseobacteraceae</taxon>
        <taxon>Octadecabacter</taxon>
    </lineage>
</organism>
<dbReference type="KEGG" id="otm:OSB_25080"/>
<evidence type="ECO:0000313" key="3">
    <source>
        <dbReference type="EMBL" id="AKS47039.1"/>
    </source>
</evidence>
<gene>
    <name evidence="3" type="ORF">OSB_25080</name>
</gene>